<dbReference type="Proteomes" id="UP000247409">
    <property type="component" value="Unassembled WGS sequence"/>
</dbReference>
<protein>
    <recommendedName>
        <fullName evidence="4">Galactosyltransferase C-terminal domain-containing protein</fullName>
    </recommendedName>
</protein>
<dbReference type="PANTHER" id="PTHR40743">
    <property type="entry name" value="NUCLEOTIDE-DIPHOSPHO-SUGAR TRANSFERASE CONTAINING PROTEIN"/>
    <property type="match status" value="1"/>
</dbReference>
<keyword evidence="1" id="KW-0472">Membrane</keyword>
<evidence type="ECO:0000313" key="3">
    <source>
        <dbReference type="Proteomes" id="UP000247409"/>
    </source>
</evidence>
<keyword evidence="1" id="KW-1133">Transmembrane helix</keyword>
<name>A0A2V3J008_9FLOR</name>
<accession>A0A2V3J008</accession>
<dbReference type="SUPFAM" id="SSF53448">
    <property type="entry name" value="Nucleotide-diphospho-sugar transferases"/>
    <property type="match status" value="1"/>
</dbReference>
<keyword evidence="1" id="KW-0812">Transmembrane</keyword>
<dbReference type="EMBL" id="NBIV01000020">
    <property type="protein sequence ID" value="PXF47731.1"/>
    <property type="molecule type" value="Genomic_DNA"/>
</dbReference>
<gene>
    <name evidence="2" type="ORF">BWQ96_02413</name>
</gene>
<dbReference type="InterPro" id="IPR029044">
    <property type="entry name" value="Nucleotide-diphossugar_trans"/>
</dbReference>
<evidence type="ECO:0008006" key="4">
    <source>
        <dbReference type="Google" id="ProtNLM"/>
    </source>
</evidence>
<sequence length="884" mass="99096">MRVTEALPTFLPPPSPAARRLSIFRKPISRLRRDLTLFLRANPRLLPLLLTVSALLLLAILSLPTQIASRRLRACICTPPTTAQIFVKTALLRRNRFPFVARVLASRTSHQHFVVHTLFQAPFAVASLQLHVHPGKLFQCFSPQNSRDHSFLLLAASARPDPQHNNTALLEPIDPPCSRLQRLSTTHQRVFLYPWHSLSSDVIDNLQSNLDQSDSWWRNLAARKSAAALLHNLTHPTQPSQFPSPDQLWIRPGVSIVAACKDRSEPLNTTLPTWLRSPFVTQVILVDWTSSPAIRHVLPSNLLHNPRLRLISVLDQPHWLLSTAYNLAVQAATTTHILKLDCDTVLHPDFFQAHNLTDQTFFAGDWHQLQRGASEKLHANGLLFVARRDFLVVGGYDERITTYGWDDSDIVSRLSSFRTPLPILYDKIAHLSHNASLRVAHSHALLSSTNPHAAAVEIQRNRLLMTRFHLPPWHPTALHVLWNIYCVPPSPSPAANSLPRPCDVFARAASTVTPALQLVSDADALEVSKRAIRLILRRLGVDLLPKTLSLPFYKSLIEKVAFAPRYAHVVVSLRGGCVSRLLAHVQITHVTNSELSLISDYVSPPQPYKDWRIQELWHFPSPQCSCKFSSAITAVEEEVSSVWSDMINPLPVSFNPNITRNATKVLDSFDRLAVAKNVSEDVSRWETLSHNQSDSRPRILFADLACHADPSQLTAPQIAAIRAGLRRITPSEVILEMLDATQPTRKRCALDSQFLSLESMQQLLLPLSNSLEEPNWDAFTSPPLIEMARKWSPAFIVQREPRSAKRALSLYGAIYLYHQLRQNISEDTVNNTAVPNDARNMFSELSTTVEPLFTGCATSAFPYLHAYPEVAVIVSSFVCTGLCV</sequence>
<dbReference type="AlphaFoldDB" id="A0A2V3J008"/>
<organism evidence="2 3">
    <name type="scientific">Gracilariopsis chorda</name>
    <dbReference type="NCBI Taxonomy" id="448386"/>
    <lineage>
        <taxon>Eukaryota</taxon>
        <taxon>Rhodophyta</taxon>
        <taxon>Florideophyceae</taxon>
        <taxon>Rhodymeniophycidae</taxon>
        <taxon>Gracilariales</taxon>
        <taxon>Gracilariaceae</taxon>
        <taxon>Gracilariopsis</taxon>
    </lineage>
</organism>
<dbReference type="OrthoDB" id="5957at2759"/>
<dbReference type="Gene3D" id="3.90.550.10">
    <property type="entry name" value="Spore Coat Polysaccharide Biosynthesis Protein SpsA, Chain A"/>
    <property type="match status" value="1"/>
</dbReference>
<proteinExistence type="predicted"/>
<evidence type="ECO:0000313" key="2">
    <source>
        <dbReference type="EMBL" id="PXF47731.1"/>
    </source>
</evidence>
<keyword evidence="3" id="KW-1185">Reference proteome</keyword>
<comment type="caution">
    <text evidence="2">The sequence shown here is derived from an EMBL/GenBank/DDBJ whole genome shotgun (WGS) entry which is preliminary data.</text>
</comment>
<reference evidence="2 3" key="1">
    <citation type="journal article" date="2018" name="Mol. Biol. Evol.">
        <title>Analysis of the draft genome of the red seaweed Gracilariopsis chorda provides insights into genome size evolution in Rhodophyta.</title>
        <authorList>
            <person name="Lee J."/>
            <person name="Yang E.C."/>
            <person name="Graf L."/>
            <person name="Yang J.H."/>
            <person name="Qiu H."/>
            <person name="Zel Zion U."/>
            <person name="Chan C.X."/>
            <person name="Stephens T.G."/>
            <person name="Weber A.P.M."/>
            <person name="Boo G.H."/>
            <person name="Boo S.M."/>
            <person name="Kim K.M."/>
            <person name="Shin Y."/>
            <person name="Jung M."/>
            <person name="Lee S.J."/>
            <person name="Yim H.S."/>
            <person name="Lee J.H."/>
            <person name="Bhattacharya D."/>
            <person name="Yoon H.S."/>
        </authorList>
    </citation>
    <scope>NUCLEOTIDE SEQUENCE [LARGE SCALE GENOMIC DNA]</scope>
    <source>
        <strain evidence="2 3">SKKU-2015</strain>
        <tissue evidence="2">Whole body</tissue>
    </source>
</reference>
<dbReference type="PANTHER" id="PTHR40743:SF1">
    <property type="entry name" value="POSSIBLE GLYCOSYLTRANSFERASE"/>
    <property type="match status" value="1"/>
</dbReference>
<evidence type="ECO:0000256" key="1">
    <source>
        <dbReference type="SAM" id="Phobius"/>
    </source>
</evidence>
<feature type="transmembrane region" description="Helical" evidence="1">
    <location>
        <begin position="45"/>
        <end position="63"/>
    </location>
</feature>